<sequence>MPQIKQTFTVNHPRAIVWARFQDLPQVADCLPGASLADPVSAKHAGGRMTVKLGPVRADFTGTVDIDADEASYSGKITGSGIDKRHGSRAKGDIVYSLKETANGAATQVGVVVDYTLAGSLAQFARGGIVDAVADQICRDFATNLEAQLNAERERAVESAKDERRMDPAGTAVKPAPRRSNELNALGLIVSILRRKMQVLLGRA</sequence>
<protein>
    <recommendedName>
        <fullName evidence="4">Carbon monoxide dehydrogenase</fullName>
    </recommendedName>
</protein>
<dbReference type="OrthoDB" id="9808623at2"/>
<dbReference type="PANTHER" id="PTHR38588:SF1">
    <property type="entry name" value="BLL0334 PROTEIN"/>
    <property type="match status" value="1"/>
</dbReference>
<feature type="compositionally biased region" description="Basic and acidic residues" evidence="1">
    <location>
        <begin position="154"/>
        <end position="167"/>
    </location>
</feature>
<accession>A0A1V8RLJ5</accession>
<dbReference type="AlphaFoldDB" id="A0A1V8RLJ5"/>
<reference evidence="2 3" key="1">
    <citation type="journal article" date="2016" name="Int. J. Syst. Evol. Microbiol.">
        <title>Pseudaminobacter manganicus sp. nov., isolated from sludge of a manganese mine.</title>
        <authorList>
            <person name="Li J."/>
            <person name="Huang J."/>
            <person name="Liao S."/>
            <person name="Wang G."/>
        </authorList>
    </citation>
    <scope>NUCLEOTIDE SEQUENCE [LARGE SCALE GENOMIC DNA]</scope>
    <source>
        <strain evidence="2 3">JH-7</strain>
    </source>
</reference>
<dbReference type="InterPro" id="IPR023393">
    <property type="entry name" value="START-like_dom_sf"/>
</dbReference>
<evidence type="ECO:0000313" key="2">
    <source>
        <dbReference type="EMBL" id="OQM74006.1"/>
    </source>
</evidence>
<dbReference type="RefSeq" id="WP_158083546.1">
    <property type="nucleotide sequence ID" value="NZ_MDET01000045.1"/>
</dbReference>
<keyword evidence="3" id="KW-1185">Reference proteome</keyword>
<dbReference type="Proteomes" id="UP000191905">
    <property type="component" value="Unassembled WGS sequence"/>
</dbReference>
<name>A0A1V8RLJ5_9HYPH</name>
<feature type="region of interest" description="Disordered" evidence="1">
    <location>
        <begin position="154"/>
        <end position="177"/>
    </location>
</feature>
<dbReference type="EMBL" id="MDET01000045">
    <property type="protein sequence ID" value="OQM74006.1"/>
    <property type="molecule type" value="Genomic_DNA"/>
</dbReference>
<proteinExistence type="predicted"/>
<dbReference type="Gene3D" id="3.30.530.20">
    <property type="match status" value="1"/>
</dbReference>
<dbReference type="PANTHER" id="PTHR38588">
    <property type="entry name" value="BLL0334 PROTEIN"/>
    <property type="match status" value="1"/>
</dbReference>
<organism evidence="2 3">
    <name type="scientific">Manganibacter manganicus</name>
    <dbReference type="NCBI Taxonomy" id="1873176"/>
    <lineage>
        <taxon>Bacteria</taxon>
        <taxon>Pseudomonadati</taxon>
        <taxon>Pseudomonadota</taxon>
        <taxon>Alphaproteobacteria</taxon>
        <taxon>Hyphomicrobiales</taxon>
        <taxon>Phyllobacteriaceae</taxon>
        <taxon>Manganibacter</taxon>
    </lineage>
</organism>
<evidence type="ECO:0008006" key="4">
    <source>
        <dbReference type="Google" id="ProtNLM"/>
    </source>
</evidence>
<dbReference type="STRING" id="1873176.BFN67_06680"/>
<evidence type="ECO:0000256" key="1">
    <source>
        <dbReference type="SAM" id="MobiDB-lite"/>
    </source>
</evidence>
<dbReference type="InterPro" id="IPR010419">
    <property type="entry name" value="CO_DH_gsu"/>
</dbReference>
<dbReference type="SUPFAM" id="SSF55961">
    <property type="entry name" value="Bet v1-like"/>
    <property type="match status" value="1"/>
</dbReference>
<evidence type="ECO:0000313" key="3">
    <source>
        <dbReference type="Proteomes" id="UP000191905"/>
    </source>
</evidence>
<dbReference type="Pfam" id="PF06240">
    <property type="entry name" value="COXG"/>
    <property type="match status" value="1"/>
</dbReference>
<gene>
    <name evidence="2" type="ORF">BFN67_06680</name>
</gene>
<dbReference type="CDD" id="cd07823">
    <property type="entry name" value="SRPBCC_5"/>
    <property type="match status" value="1"/>
</dbReference>
<comment type="caution">
    <text evidence="2">The sequence shown here is derived from an EMBL/GenBank/DDBJ whole genome shotgun (WGS) entry which is preliminary data.</text>
</comment>